<comment type="caution">
    <text evidence="16">The sequence shown here is derived from an EMBL/GenBank/DDBJ whole genome shotgun (WGS) entry which is preliminary data.</text>
</comment>
<dbReference type="InterPro" id="IPR010949">
    <property type="entry name" value="TonB_Hb/transfer/lactofer_rcpt"/>
</dbReference>
<evidence type="ECO:0000313" key="17">
    <source>
        <dbReference type="Proteomes" id="UP000429229"/>
    </source>
</evidence>
<dbReference type="InterPro" id="IPR011276">
    <property type="entry name" value="TonB_haem/Hb_rcpt"/>
</dbReference>
<dbReference type="Pfam" id="PF07715">
    <property type="entry name" value="Plug"/>
    <property type="match status" value="1"/>
</dbReference>
<dbReference type="NCBIfam" id="TIGR01786">
    <property type="entry name" value="TonB-hemlactrns"/>
    <property type="match status" value="1"/>
</dbReference>
<dbReference type="NCBIfam" id="TIGR01785">
    <property type="entry name" value="TonB-hemin"/>
    <property type="match status" value="1"/>
</dbReference>
<evidence type="ECO:0000313" key="16">
    <source>
        <dbReference type="EMBL" id="MXP10504.1"/>
    </source>
</evidence>
<dbReference type="InterPro" id="IPR000531">
    <property type="entry name" value="Beta-barrel_TonB"/>
</dbReference>
<reference evidence="16 17" key="1">
    <citation type="submission" date="2019-12" db="EMBL/GenBank/DDBJ databases">
        <title>Genomic-based taxomic classification of the family Erythrobacteraceae.</title>
        <authorList>
            <person name="Xu L."/>
        </authorList>
    </citation>
    <scope>NUCLEOTIDE SEQUENCE [LARGE SCALE GENOMIC DNA]</scope>
    <source>
        <strain evidence="16 17">LMG 29519</strain>
    </source>
</reference>
<sequence length="748" mass="79598">MTLHPLRTALLLTCALSPSALIAAEDAPPPEGAESDTQIVITATRTPVEAEDVPATVTVIDAEQIADELVTDIKDLVRYEPGVSVPRRPARFGAALGTTGRARNEDFVIRGIGGNRVLIQVDGIRTPQGFTFGAQEAGRGGYTDVGLVKSVEILRGPASALYGSDGLAGAISFTTSDPVDLVDAGNTIGGFARASYSSADEEFAETAAVAGLFGDVSAMLAYTRRDFAELENKGTVGGIGESRTLPNPQDGESNAVLGKLVWEGGAHRLRLTGEYIESEVDTDVLSGQGPQFLFGPSPSYTVDDLTAHDTTKRGRVSLDWTYSGSASGEGVIDYAHLAAYYQSGEDVQFTDEDRSPIGATPRPDRERLNTFENEVFGLAAEARSVLGSDAFRATLALGGDVSFTRQEGLRDGTEPPAGEVYPTRAFPATDFMLGGVFLASEFALFDGALTIFPALRFDFYDLDPTDDPLLPGFAGAAQSDSRVSPKLGVTARLAEDVVAFGNYAQGFRAPTPFQVNNFFENLAYGYTSLPNPDLGPERSESWEGGVRYAGDTLSLQVVGFAAEYEDFISQQVVGGSFTPSDPAQYQYVNYDSVEISGVEAKAGLRFDNGVHGRFAIAYADGEITTPGSDPRPLDSIDPLNLVAGIGYAAPGGSFGGELIVIHHTRKDIEDTIDACSTECYRPGAFLVVDATAYLAITDALKLRAGIFNITDEKYAYWQDVRGLSATSSTTDAYTRPGRNASVSLSFRF</sequence>
<dbReference type="PROSITE" id="PS52016">
    <property type="entry name" value="TONB_DEPENDENT_REC_3"/>
    <property type="match status" value="1"/>
</dbReference>
<dbReference type="Pfam" id="PF00593">
    <property type="entry name" value="TonB_dep_Rec_b-barrel"/>
    <property type="match status" value="1"/>
</dbReference>
<dbReference type="RefSeq" id="WP_160617097.1">
    <property type="nucleotide sequence ID" value="NZ_WTYR01000001.1"/>
</dbReference>
<keyword evidence="10 11" id="KW-0998">Cell outer membrane</keyword>
<dbReference type="CDD" id="cd01347">
    <property type="entry name" value="ligand_gated_channel"/>
    <property type="match status" value="1"/>
</dbReference>
<feature type="signal peptide" evidence="13">
    <location>
        <begin position="1"/>
        <end position="23"/>
    </location>
</feature>
<evidence type="ECO:0000256" key="12">
    <source>
        <dbReference type="RuleBase" id="RU003357"/>
    </source>
</evidence>
<dbReference type="GO" id="GO:0015344">
    <property type="term" value="F:siderophore uptake transmembrane transporter activity"/>
    <property type="evidence" value="ECO:0007669"/>
    <property type="project" value="TreeGrafter"/>
</dbReference>
<dbReference type="Proteomes" id="UP000429229">
    <property type="component" value="Unassembled WGS sequence"/>
</dbReference>
<evidence type="ECO:0000256" key="10">
    <source>
        <dbReference type="ARBA" id="ARBA00023237"/>
    </source>
</evidence>
<name>A0A6I4U566_9SPHN</name>
<keyword evidence="8 11" id="KW-0472">Membrane</keyword>
<dbReference type="PANTHER" id="PTHR30069:SF29">
    <property type="entry name" value="HEMOGLOBIN AND HEMOGLOBIN-HAPTOGLOBIN-BINDING PROTEIN 1-RELATED"/>
    <property type="match status" value="1"/>
</dbReference>
<evidence type="ECO:0000256" key="8">
    <source>
        <dbReference type="ARBA" id="ARBA00023136"/>
    </source>
</evidence>
<dbReference type="InterPro" id="IPR037066">
    <property type="entry name" value="Plug_dom_sf"/>
</dbReference>
<proteinExistence type="inferred from homology"/>
<keyword evidence="9 16" id="KW-0675">Receptor</keyword>
<keyword evidence="3 11" id="KW-0813">Transport</keyword>
<keyword evidence="6 13" id="KW-0732">Signal</keyword>
<dbReference type="InterPro" id="IPR036942">
    <property type="entry name" value="Beta-barrel_TonB_sf"/>
</dbReference>
<evidence type="ECO:0000256" key="2">
    <source>
        <dbReference type="ARBA" id="ARBA00009810"/>
    </source>
</evidence>
<evidence type="ECO:0000256" key="5">
    <source>
        <dbReference type="ARBA" id="ARBA00022692"/>
    </source>
</evidence>
<evidence type="ECO:0000256" key="6">
    <source>
        <dbReference type="ARBA" id="ARBA00022729"/>
    </source>
</evidence>
<keyword evidence="7 12" id="KW-0798">TonB box</keyword>
<evidence type="ECO:0000256" key="4">
    <source>
        <dbReference type="ARBA" id="ARBA00022452"/>
    </source>
</evidence>
<evidence type="ECO:0000256" key="9">
    <source>
        <dbReference type="ARBA" id="ARBA00023170"/>
    </source>
</evidence>
<feature type="domain" description="TonB-dependent receptor-like beta-barrel" evidence="14">
    <location>
        <begin position="295"/>
        <end position="709"/>
    </location>
</feature>
<evidence type="ECO:0000259" key="14">
    <source>
        <dbReference type="Pfam" id="PF00593"/>
    </source>
</evidence>
<keyword evidence="5 11" id="KW-0812">Transmembrane</keyword>
<dbReference type="InterPro" id="IPR039426">
    <property type="entry name" value="TonB-dep_rcpt-like"/>
</dbReference>
<comment type="subcellular location">
    <subcellularLocation>
        <location evidence="1 11">Cell outer membrane</location>
        <topology evidence="1 11">Multi-pass membrane protein</topology>
    </subcellularLocation>
</comment>
<gene>
    <name evidence="16" type="ORF">GRI68_09970</name>
</gene>
<evidence type="ECO:0000256" key="13">
    <source>
        <dbReference type="SAM" id="SignalP"/>
    </source>
</evidence>
<keyword evidence="4 11" id="KW-1134">Transmembrane beta strand</keyword>
<keyword evidence="17" id="KW-1185">Reference proteome</keyword>
<dbReference type="SUPFAM" id="SSF56935">
    <property type="entry name" value="Porins"/>
    <property type="match status" value="1"/>
</dbReference>
<evidence type="ECO:0000256" key="11">
    <source>
        <dbReference type="PROSITE-ProRule" id="PRU01360"/>
    </source>
</evidence>
<evidence type="ECO:0000256" key="3">
    <source>
        <dbReference type="ARBA" id="ARBA00022448"/>
    </source>
</evidence>
<evidence type="ECO:0000259" key="15">
    <source>
        <dbReference type="Pfam" id="PF07715"/>
    </source>
</evidence>
<dbReference type="InterPro" id="IPR012910">
    <property type="entry name" value="Plug_dom"/>
</dbReference>
<dbReference type="OrthoDB" id="9796221at2"/>
<evidence type="ECO:0000256" key="7">
    <source>
        <dbReference type="ARBA" id="ARBA00023077"/>
    </source>
</evidence>
<dbReference type="GO" id="GO:0009279">
    <property type="term" value="C:cell outer membrane"/>
    <property type="evidence" value="ECO:0007669"/>
    <property type="project" value="UniProtKB-SubCell"/>
</dbReference>
<feature type="domain" description="TonB-dependent receptor plug" evidence="15">
    <location>
        <begin position="50"/>
        <end position="170"/>
    </location>
</feature>
<accession>A0A6I4U566</accession>
<dbReference type="GO" id="GO:0044718">
    <property type="term" value="P:siderophore transmembrane transport"/>
    <property type="evidence" value="ECO:0007669"/>
    <property type="project" value="TreeGrafter"/>
</dbReference>
<organism evidence="16 17">
    <name type="scientific">Alteriqipengyuania halimionae</name>
    <dbReference type="NCBI Taxonomy" id="1926630"/>
    <lineage>
        <taxon>Bacteria</taxon>
        <taxon>Pseudomonadati</taxon>
        <taxon>Pseudomonadota</taxon>
        <taxon>Alphaproteobacteria</taxon>
        <taxon>Sphingomonadales</taxon>
        <taxon>Erythrobacteraceae</taxon>
        <taxon>Alteriqipengyuania</taxon>
    </lineage>
</organism>
<comment type="similarity">
    <text evidence="2 11 12">Belongs to the TonB-dependent receptor family.</text>
</comment>
<dbReference type="EMBL" id="WTYR01000001">
    <property type="protein sequence ID" value="MXP10504.1"/>
    <property type="molecule type" value="Genomic_DNA"/>
</dbReference>
<dbReference type="GO" id="GO:0015232">
    <property type="term" value="F:heme transmembrane transporter activity"/>
    <property type="evidence" value="ECO:0007669"/>
    <property type="project" value="InterPro"/>
</dbReference>
<feature type="chain" id="PRO_5026186684" evidence="13">
    <location>
        <begin position="24"/>
        <end position="748"/>
    </location>
</feature>
<evidence type="ECO:0000256" key="1">
    <source>
        <dbReference type="ARBA" id="ARBA00004571"/>
    </source>
</evidence>
<dbReference type="Gene3D" id="2.40.170.20">
    <property type="entry name" value="TonB-dependent receptor, beta-barrel domain"/>
    <property type="match status" value="1"/>
</dbReference>
<protein>
    <submittedName>
        <fullName evidence="16">TonB-dependent hemoglobin/transferrin/lactoferrin family receptor</fullName>
    </submittedName>
</protein>
<dbReference type="Gene3D" id="2.170.130.10">
    <property type="entry name" value="TonB-dependent receptor, plug domain"/>
    <property type="match status" value="1"/>
</dbReference>
<dbReference type="AlphaFoldDB" id="A0A6I4U566"/>
<dbReference type="PANTHER" id="PTHR30069">
    <property type="entry name" value="TONB-DEPENDENT OUTER MEMBRANE RECEPTOR"/>
    <property type="match status" value="1"/>
</dbReference>